<accession>A0ABS0VTR2</accession>
<evidence type="ECO:0000259" key="2">
    <source>
        <dbReference type="Pfam" id="PF04213"/>
    </source>
</evidence>
<evidence type="ECO:0000313" key="3">
    <source>
        <dbReference type="EMBL" id="MBI9000166.1"/>
    </source>
</evidence>
<feature type="domain" description="Htaa" evidence="2">
    <location>
        <begin position="9"/>
        <end position="109"/>
    </location>
</feature>
<protein>
    <submittedName>
        <fullName evidence="3">HtaA domain-containing protein</fullName>
    </submittedName>
</protein>
<name>A0ABS0VTR2_9CORY</name>
<dbReference type="InterPro" id="IPR007331">
    <property type="entry name" value="Htaa"/>
</dbReference>
<feature type="region of interest" description="Disordered" evidence="1">
    <location>
        <begin position="259"/>
        <end position="284"/>
    </location>
</feature>
<sequence length="284" mass="30175">MKCCPQDGTGYARGQCDLDLTFADPRIVFDPVTGEGELHINRHTKQYNGGWFGPEEVLLGALNVGAGRFNSEDGVMTWDHVTATLTEEGNTAFSNFYTPGGNLAPLNFSYPGSFTGGLEGPSCRATSDVITDIPWDNAVSVFEHSSGAVIVVANYDGTGPSRVIQKASRRSSSVKRLTVSSVLMPRGTNQTDTLYYAGSDKLSAYKVSVPTSGLSHDTVAATVPEISTITVNGEKQDARNKITGVAFGEETGTLGVLYKTGRQHGGSSPSTARERRRTGICPAP</sequence>
<gene>
    <name evidence="3" type="ORF">JDV76_04155</name>
</gene>
<dbReference type="EMBL" id="JAEIOT010000005">
    <property type="protein sequence ID" value="MBI9000166.1"/>
    <property type="molecule type" value="Genomic_DNA"/>
</dbReference>
<dbReference type="Proteomes" id="UP000625574">
    <property type="component" value="Unassembled WGS sequence"/>
</dbReference>
<evidence type="ECO:0000313" key="4">
    <source>
        <dbReference type="Proteomes" id="UP000625574"/>
    </source>
</evidence>
<organism evidence="3 4">
    <name type="scientific">Corynebacterium marambiense</name>
    <dbReference type="NCBI Taxonomy" id="2765364"/>
    <lineage>
        <taxon>Bacteria</taxon>
        <taxon>Bacillati</taxon>
        <taxon>Actinomycetota</taxon>
        <taxon>Actinomycetes</taxon>
        <taxon>Mycobacteriales</taxon>
        <taxon>Corynebacteriaceae</taxon>
        <taxon>Corynebacterium</taxon>
    </lineage>
</organism>
<reference evidence="3 4" key="1">
    <citation type="submission" date="2020-12" db="EMBL/GenBank/DDBJ databases">
        <title>Genome public.</title>
        <authorList>
            <person name="Sun Q."/>
        </authorList>
    </citation>
    <scope>NUCLEOTIDE SEQUENCE [LARGE SCALE GENOMIC DNA]</scope>
    <source>
        <strain evidence="3 4">CCM 8864</strain>
    </source>
</reference>
<dbReference type="Pfam" id="PF04213">
    <property type="entry name" value="HtaA"/>
    <property type="match status" value="1"/>
</dbReference>
<comment type="caution">
    <text evidence="3">The sequence shown here is derived from an EMBL/GenBank/DDBJ whole genome shotgun (WGS) entry which is preliminary data.</text>
</comment>
<proteinExistence type="predicted"/>
<keyword evidence="4" id="KW-1185">Reference proteome</keyword>
<evidence type="ECO:0000256" key="1">
    <source>
        <dbReference type="SAM" id="MobiDB-lite"/>
    </source>
</evidence>